<name>A0A7R8ZKF3_9CRUS</name>
<feature type="compositionally biased region" description="Polar residues" evidence="1">
    <location>
        <begin position="367"/>
        <end position="383"/>
    </location>
</feature>
<feature type="compositionally biased region" description="Low complexity" evidence="1">
    <location>
        <begin position="101"/>
        <end position="114"/>
    </location>
</feature>
<feature type="region of interest" description="Disordered" evidence="1">
    <location>
        <begin position="358"/>
        <end position="391"/>
    </location>
</feature>
<reference evidence="2" key="1">
    <citation type="submission" date="2020-11" db="EMBL/GenBank/DDBJ databases">
        <authorList>
            <person name="Tran Van P."/>
        </authorList>
    </citation>
    <scope>NUCLEOTIDE SEQUENCE</scope>
</reference>
<protein>
    <submittedName>
        <fullName evidence="2">Uncharacterized protein</fullName>
    </submittedName>
</protein>
<evidence type="ECO:0000256" key="1">
    <source>
        <dbReference type="SAM" id="MobiDB-lite"/>
    </source>
</evidence>
<dbReference type="EMBL" id="OB661060">
    <property type="protein sequence ID" value="CAD7227180.1"/>
    <property type="molecule type" value="Genomic_DNA"/>
</dbReference>
<organism evidence="2">
    <name type="scientific">Cyprideis torosa</name>
    <dbReference type="NCBI Taxonomy" id="163714"/>
    <lineage>
        <taxon>Eukaryota</taxon>
        <taxon>Metazoa</taxon>
        <taxon>Ecdysozoa</taxon>
        <taxon>Arthropoda</taxon>
        <taxon>Crustacea</taxon>
        <taxon>Oligostraca</taxon>
        <taxon>Ostracoda</taxon>
        <taxon>Podocopa</taxon>
        <taxon>Podocopida</taxon>
        <taxon>Cytherocopina</taxon>
        <taxon>Cytheroidea</taxon>
        <taxon>Cytherideidae</taxon>
        <taxon>Cyprideis</taxon>
    </lineage>
</organism>
<feature type="region of interest" description="Disordered" evidence="1">
    <location>
        <begin position="94"/>
        <end position="138"/>
    </location>
</feature>
<feature type="compositionally biased region" description="Polar residues" evidence="1">
    <location>
        <begin position="120"/>
        <end position="131"/>
    </location>
</feature>
<feature type="compositionally biased region" description="Polar residues" evidence="1">
    <location>
        <begin position="251"/>
        <end position="262"/>
    </location>
</feature>
<accession>A0A7R8ZKF3</accession>
<feature type="region of interest" description="Disordered" evidence="1">
    <location>
        <begin position="242"/>
        <end position="299"/>
    </location>
</feature>
<feature type="region of interest" description="Disordered" evidence="1">
    <location>
        <begin position="163"/>
        <end position="198"/>
    </location>
</feature>
<evidence type="ECO:0000313" key="2">
    <source>
        <dbReference type="EMBL" id="CAD7227180.1"/>
    </source>
</evidence>
<sequence>MRKPSKKTATVHTKIVPSIFETEVTSTLVEELPILFRGAVIYTTLTRESVTTLTSTVFSTELTTVHPEPFPDLRGSGSSWQSDVIQTKPLLSMAKERKNASPSRPRSSFFQRRSVGSYPTPLSQRTSSNASPPKEFLRSAERVASVAAEIEETTHRTFVPKEEVRHFRPQSPRTSFTFAPPSPSPAPTTPSIVERSRSRGISKVPFRDPILLKKLDSRNRKLTLKKNFGFDLLEKEELDKLPKTAPPFRAPSTTTTPLTADSVTEDPTEAEEEEAVVTTVTEEQTSEAPVTTEETPGPRIEELLAQPEDNKTEIVQGPVYVPEEIDEDYPSDQPVTDDPIAVENLAPTEIQEVITTAPKHAPEPDQISPSSTVQLAVESSSSAVPDAPQPSTVKEVVEAVKEPLPYQVSVSVSSSTSVSSSSRKKRSVDSSIEDLLGSLFMGDSLESVKEDLEKKLKLELCTQATVTQTVTITHIAIQRCSADELDV</sequence>
<proteinExistence type="predicted"/>
<dbReference type="AlphaFoldDB" id="A0A7R8ZKF3"/>
<gene>
    <name evidence="2" type="ORF">CTOB1V02_LOCUS5089</name>
</gene>
<feature type="compositionally biased region" description="Low complexity" evidence="1">
    <location>
        <begin position="276"/>
        <end position="288"/>
    </location>
</feature>
<feature type="compositionally biased region" description="Acidic residues" evidence="1">
    <location>
        <begin position="263"/>
        <end position="275"/>
    </location>
</feature>